<feature type="non-terminal residue" evidence="2">
    <location>
        <position position="1"/>
    </location>
</feature>
<dbReference type="AlphaFoldDB" id="A0A7D9KAE2"/>
<keyword evidence="3" id="KW-1185">Reference proteome</keyword>
<evidence type="ECO:0000313" key="2">
    <source>
        <dbReference type="EMBL" id="CAB4043186.1"/>
    </source>
</evidence>
<feature type="compositionally biased region" description="Polar residues" evidence="1">
    <location>
        <begin position="182"/>
        <end position="198"/>
    </location>
</feature>
<dbReference type="Proteomes" id="UP001152795">
    <property type="component" value="Unassembled WGS sequence"/>
</dbReference>
<dbReference type="OrthoDB" id="8616706at2759"/>
<comment type="caution">
    <text evidence="2">The sequence shown here is derived from an EMBL/GenBank/DDBJ whole genome shotgun (WGS) entry which is preliminary data.</text>
</comment>
<name>A0A7D9KAE2_PARCT</name>
<evidence type="ECO:0000256" key="1">
    <source>
        <dbReference type="SAM" id="MobiDB-lite"/>
    </source>
</evidence>
<protein>
    <submittedName>
        <fullName evidence="2">Uncharacterized protein</fullName>
    </submittedName>
</protein>
<evidence type="ECO:0000313" key="3">
    <source>
        <dbReference type="Proteomes" id="UP001152795"/>
    </source>
</evidence>
<gene>
    <name evidence="2" type="ORF">PACLA_8A014862</name>
</gene>
<organism evidence="2 3">
    <name type="scientific">Paramuricea clavata</name>
    <name type="common">Red gorgonian</name>
    <name type="synonym">Violescent sea-whip</name>
    <dbReference type="NCBI Taxonomy" id="317549"/>
    <lineage>
        <taxon>Eukaryota</taxon>
        <taxon>Metazoa</taxon>
        <taxon>Cnidaria</taxon>
        <taxon>Anthozoa</taxon>
        <taxon>Octocorallia</taxon>
        <taxon>Malacalcyonacea</taxon>
        <taxon>Plexauridae</taxon>
        <taxon>Paramuricea</taxon>
    </lineage>
</organism>
<sequence>WRGRHVRRVQPPAPDYDRQDGFHYSVPTQITGNMSVNCKREGDDYNPRKNLEKLLASCGTPSLKVEESVSDDGSVVAKVTDTNNTLGKALEQVDEFVTKYTGPDLESVVVQEIRRKTGMRVKSEVSRMLNADVKAAEKAKLFLDFDWDKLIRENTLQKLYVSQLDLYLKHAGYTDSDLHVKGTNSKPAQTENTTSVRQTQSATCHVSLPPISPANANPTANVLINVPPWGGSVNIPLYGIRTLINTCPIDNFLVILYSQHKTNPAFGLELTQSTEAYASVLMKVFDSFDNGNFGEGKFWWLQQFGGLLISVTMHE</sequence>
<reference evidence="2" key="1">
    <citation type="submission" date="2020-04" db="EMBL/GenBank/DDBJ databases">
        <authorList>
            <person name="Alioto T."/>
            <person name="Alioto T."/>
            <person name="Gomez Garrido J."/>
        </authorList>
    </citation>
    <scope>NUCLEOTIDE SEQUENCE</scope>
    <source>
        <strain evidence="2">A484AB</strain>
    </source>
</reference>
<proteinExistence type="predicted"/>
<dbReference type="EMBL" id="CACRXK020031730">
    <property type="protein sequence ID" value="CAB4043186.1"/>
    <property type="molecule type" value="Genomic_DNA"/>
</dbReference>
<feature type="region of interest" description="Disordered" evidence="1">
    <location>
        <begin position="179"/>
        <end position="198"/>
    </location>
</feature>
<accession>A0A7D9KAE2</accession>
<feature type="region of interest" description="Disordered" evidence="1">
    <location>
        <begin position="1"/>
        <end position="21"/>
    </location>
</feature>